<dbReference type="GO" id="GO:0098535">
    <property type="term" value="P:de novo centriole assembly involved in multi-ciliated epithelial cell differentiation"/>
    <property type="evidence" value="ECO:0007669"/>
    <property type="project" value="TreeGrafter"/>
</dbReference>
<name>A0A437DFV2_ORYJA</name>
<feature type="compositionally biased region" description="Low complexity" evidence="6">
    <location>
        <begin position="509"/>
        <end position="520"/>
    </location>
</feature>
<dbReference type="Proteomes" id="UP000283210">
    <property type="component" value="Chromosome 4"/>
</dbReference>
<feature type="region of interest" description="Disordered" evidence="6">
    <location>
        <begin position="420"/>
        <end position="458"/>
    </location>
</feature>
<dbReference type="GO" id="GO:0005737">
    <property type="term" value="C:cytoplasm"/>
    <property type="evidence" value="ECO:0007669"/>
    <property type="project" value="UniProtKB-SubCell"/>
</dbReference>
<evidence type="ECO:0000256" key="3">
    <source>
        <dbReference type="ARBA" id="ARBA00022490"/>
    </source>
</evidence>
<evidence type="ECO:0000313" key="9">
    <source>
        <dbReference type="EMBL" id="RVE73878.1"/>
    </source>
</evidence>
<dbReference type="Pfam" id="PF17045">
    <property type="entry name" value="CEP63"/>
    <property type="match status" value="1"/>
</dbReference>
<feature type="domain" description="CEP63/Deup1 N-terminal" evidence="7">
    <location>
        <begin position="18"/>
        <end position="251"/>
    </location>
</feature>
<dbReference type="InterPro" id="IPR031470">
    <property type="entry name" value="CEP63/Deup1_N"/>
</dbReference>
<dbReference type="PANTHER" id="PTHR18875">
    <property type="entry name" value="SARCOMA ANTIGEN NY-SAR-24/CYTOSKELETAL PROTEIN SOJO"/>
    <property type="match status" value="1"/>
</dbReference>
<accession>A0A437DFV2</accession>
<feature type="region of interest" description="Disordered" evidence="6">
    <location>
        <begin position="193"/>
        <end position="218"/>
    </location>
</feature>
<dbReference type="PANTHER" id="PTHR18875:SF3">
    <property type="entry name" value="CENTROSOMAL PROTEIN OF 63 KDA"/>
    <property type="match status" value="1"/>
</dbReference>
<comment type="subcellular location">
    <subcellularLocation>
        <location evidence="1">Cytoplasm</location>
    </subcellularLocation>
</comment>
<dbReference type="GO" id="GO:0007099">
    <property type="term" value="P:centriole replication"/>
    <property type="evidence" value="ECO:0007669"/>
    <property type="project" value="TreeGrafter"/>
</dbReference>
<proteinExistence type="inferred from homology"/>
<comment type="similarity">
    <text evidence="2">Belongs to the CEP63 family.</text>
</comment>
<keyword evidence="10" id="KW-1185">Reference proteome</keyword>
<feature type="region of interest" description="Disordered" evidence="6">
    <location>
        <begin position="118"/>
        <end position="146"/>
    </location>
</feature>
<reference evidence="9 10" key="2">
    <citation type="submission" date="2019-01" db="EMBL/GenBank/DDBJ databases">
        <title>A chromosome length genome reference of the Java medaka (oryzias javanicus).</title>
        <authorList>
            <person name="Herpin A."/>
            <person name="Takehana Y."/>
            <person name="Naruse K."/>
            <person name="Ansai S."/>
            <person name="Kawaguchi M."/>
        </authorList>
    </citation>
    <scope>NUCLEOTIDE SEQUENCE [LARGE SCALE GENOMIC DNA]</scope>
    <source>
        <strain evidence="9">RS831</strain>
        <tissue evidence="9">Whole body</tissue>
    </source>
</reference>
<dbReference type="InterPro" id="IPR057656">
    <property type="entry name" value="CEP63/Deup1_CC"/>
</dbReference>
<dbReference type="OrthoDB" id="10007333at2759"/>
<feature type="coiled-coil region" evidence="5">
    <location>
        <begin position="314"/>
        <end position="352"/>
    </location>
</feature>
<feature type="coiled-coil region" evidence="5">
    <location>
        <begin position="226"/>
        <end position="253"/>
    </location>
</feature>
<organism evidence="9 10">
    <name type="scientific">Oryzias javanicus</name>
    <name type="common">Javanese ricefish</name>
    <name type="synonym">Aplocheilus javanicus</name>
    <dbReference type="NCBI Taxonomy" id="123683"/>
    <lineage>
        <taxon>Eukaryota</taxon>
        <taxon>Metazoa</taxon>
        <taxon>Chordata</taxon>
        <taxon>Craniata</taxon>
        <taxon>Vertebrata</taxon>
        <taxon>Euteleostomi</taxon>
        <taxon>Actinopterygii</taxon>
        <taxon>Neopterygii</taxon>
        <taxon>Teleostei</taxon>
        <taxon>Neoteleostei</taxon>
        <taxon>Acanthomorphata</taxon>
        <taxon>Ovalentaria</taxon>
        <taxon>Atherinomorphae</taxon>
        <taxon>Beloniformes</taxon>
        <taxon>Adrianichthyidae</taxon>
        <taxon>Oryziinae</taxon>
        <taxon>Oryzias</taxon>
    </lineage>
</organism>
<reference evidence="9 10" key="1">
    <citation type="submission" date="2018-11" db="EMBL/GenBank/DDBJ databases">
        <authorList>
            <person name="Lopez-Roques C."/>
            <person name="Donnadieu C."/>
            <person name="Bouchez O."/>
            <person name="Klopp C."/>
            <person name="Cabau C."/>
            <person name="Zahm M."/>
        </authorList>
    </citation>
    <scope>NUCLEOTIDE SEQUENCE [LARGE SCALE GENOMIC DNA]</scope>
    <source>
        <strain evidence="9">RS831</strain>
        <tissue evidence="9">Whole body</tissue>
    </source>
</reference>
<feature type="compositionally biased region" description="Basic and acidic residues" evidence="6">
    <location>
        <begin position="209"/>
        <end position="218"/>
    </location>
</feature>
<feature type="domain" description="CEP63/Deup1 CEP152 binding coiled coil" evidence="8">
    <location>
        <begin position="552"/>
        <end position="587"/>
    </location>
</feature>
<protein>
    <submittedName>
        <fullName evidence="9">Uncharacterized protein</fullName>
    </submittedName>
</protein>
<feature type="compositionally biased region" description="Polar residues" evidence="6">
    <location>
        <begin position="597"/>
        <end position="606"/>
    </location>
</feature>
<feature type="compositionally biased region" description="Basic and acidic residues" evidence="6">
    <location>
        <begin position="420"/>
        <end position="433"/>
    </location>
</feature>
<evidence type="ECO:0000256" key="1">
    <source>
        <dbReference type="ARBA" id="ARBA00004496"/>
    </source>
</evidence>
<evidence type="ECO:0000256" key="4">
    <source>
        <dbReference type="ARBA" id="ARBA00023054"/>
    </source>
</evidence>
<evidence type="ECO:0000256" key="5">
    <source>
        <dbReference type="SAM" id="Coils"/>
    </source>
</evidence>
<evidence type="ECO:0000313" key="10">
    <source>
        <dbReference type="Proteomes" id="UP000283210"/>
    </source>
</evidence>
<keyword evidence="3" id="KW-0963">Cytoplasm</keyword>
<evidence type="ECO:0000256" key="6">
    <source>
        <dbReference type="SAM" id="MobiDB-lite"/>
    </source>
</evidence>
<feature type="compositionally biased region" description="Polar residues" evidence="6">
    <location>
        <begin position="435"/>
        <end position="453"/>
    </location>
</feature>
<feature type="region of interest" description="Disordered" evidence="6">
    <location>
        <begin position="494"/>
        <end position="548"/>
    </location>
</feature>
<feature type="compositionally biased region" description="Polar residues" evidence="6">
    <location>
        <begin position="525"/>
        <end position="535"/>
    </location>
</feature>
<dbReference type="EMBL" id="CM012440">
    <property type="protein sequence ID" value="RVE73878.1"/>
    <property type="molecule type" value="Genomic_DNA"/>
</dbReference>
<keyword evidence="4 5" id="KW-0175">Coiled coil</keyword>
<sequence>MMEAPLESTHNPDLNSVLSGCEPELQELMRQIDIMINHQKKEWEAELRALDLRLRSTEEELLTSRSIIERRDLEIGLLHKQLEEVQICPQDVVSKYEQQLQKVSEELDKLKRSYHKLQRRQLRQTSGGAFREENPPPSLDWEQERSQYQSQLTELQAQNRSLTDELLQIKSQLASRQHWQCCVELQRVQAGPLSHSPDAIAQPESSDQNQREQQRLSEQADLHIQESLVQREIQRLQSEAAKLNQMLRAKDQVIRSLEDCLSAQGLAGGENLRGDLERSAVQLQSSRACVTHLKAELKRTRGRLETVSRDRVDRSEAEQEVTSLKAQLDSSVAELKKLRAELEMARQTHTAEVEGMRAKVSKMTGELHQRELTIATLSGSGIKQPLGAEVERAELRAAELRMTWTQLETLQRENQRLHELLQRRRSPSPERGDSSAASMQQTDPRYVSEQTGSAAPDRLQMDSRAMTAQSQECCTHREGEIQRLFKELHALSVSPRGQHCSQDRDCRPSSSSSSSSSSISAGPSRRNSVLSSSPGEATEERQSELWSHSTVSRFLEEESLRSKELLQRLDTHILGMRENNLRTASKYGGRGLRPEWDQTSSERASV</sequence>
<evidence type="ECO:0000259" key="8">
    <source>
        <dbReference type="Pfam" id="PF25771"/>
    </source>
</evidence>
<dbReference type="GO" id="GO:0005814">
    <property type="term" value="C:centriole"/>
    <property type="evidence" value="ECO:0007669"/>
    <property type="project" value="TreeGrafter"/>
</dbReference>
<dbReference type="AlphaFoldDB" id="A0A437DFV2"/>
<evidence type="ECO:0000256" key="2">
    <source>
        <dbReference type="ARBA" id="ARBA00007181"/>
    </source>
</evidence>
<feature type="region of interest" description="Disordered" evidence="6">
    <location>
        <begin position="575"/>
        <end position="606"/>
    </location>
</feature>
<gene>
    <name evidence="9" type="ORF">OJAV_G00035710</name>
</gene>
<dbReference type="Pfam" id="PF25771">
    <property type="entry name" value="CC_CEP152-bind"/>
    <property type="match status" value="1"/>
</dbReference>
<evidence type="ECO:0000259" key="7">
    <source>
        <dbReference type="Pfam" id="PF17045"/>
    </source>
</evidence>